<evidence type="ECO:0000256" key="3">
    <source>
        <dbReference type="ARBA" id="ARBA00023002"/>
    </source>
</evidence>
<dbReference type="PRINTS" id="PR00385">
    <property type="entry name" value="P450"/>
</dbReference>
<dbReference type="CDD" id="cd11064">
    <property type="entry name" value="CYP86A"/>
    <property type="match status" value="1"/>
</dbReference>
<keyword evidence="3" id="KW-0560">Oxidoreductase</keyword>
<evidence type="ECO:0008006" key="8">
    <source>
        <dbReference type="Google" id="ProtNLM"/>
    </source>
</evidence>
<dbReference type="GO" id="GO:0004497">
    <property type="term" value="F:monooxygenase activity"/>
    <property type="evidence" value="ECO:0007669"/>
    <property type="project" value="InterPro"/>
</dbReference>
<evidence type="ECO:0000256" key="1">
    <source>
        <dbReference type="ARBA" id="ARBA00010617"/>
    </source>
</evidence>
<dbReference type="Pfam" id="PF00067">
    <property type="entry name" value="p450"/>
    <property type="match status" value="1"/>
</dbReference>
<sequence>MEFTWLLLLVLFITTTIFLLLHLNPTPTPNFTPLKPYPILQNLPHLVKNSHRLLFFVTELVSSSPSSTSTLIPFVFTSNPSNVEHMLRSNFPNYIKGSSVISTLHDFLGDGIFNSNGPLWRLQRKTASFEFNTKSLRSFIFHHVRHESLHALLPILSNTSRASLPVLIDLQDLLERFAFDNVCSLVFGHDPRCLHDSADGLRFFHAFQEASHLSIERMNHAFDLLWKVNKWLNVGSERRLNHSLLIVREYASRFVSLRKTQAGDDLLSRFAADETISDDLLVDILICFVLAGRDTTPAALSWFFWLLSSRPDVSRNILVEIQSIRARSGDRDGDRFFSLEELREMNYLHAALSEAMRLYPPVPLLPRCAAEDDVLPDGTVVKKGWTLMYNAYAMGRMESIWGKDCMEMRPERWLEDGVFQPTSPFRYPVFLGGPRMCLGKEMAYIQMKAVAACILEKFDIDVVGASGEPQLSVTMTMKGGLPVRIKERNPCTKAV</sequence>
<comment type="caution">
    <text evidence="6">The sequence shown here is derived from an EMBL/GenBank/DDBJ whole genome shotgun (WGS) entry which is preliminary data.</text>
</comment>
<accession>A0A9D5C1D7</accession>
<organism evidence="6 7">
    <name type="scientific">Dioscorea zingiberensis</name>
    <dbReference type="NCBI Taxonomy" id="325984"/>
    <lineage>
        <taxon>Eukaryota</taxon>
        <taxon>Viridiplantae</taxon>
        <taxon>Streptophyta</taxon>
        <taxon>Embryophyta</taxon>
        <taxon>Tracheophyta</taxon>
        <taxon>Spermatophyta</taxon>
        <taxon>Magnoliopsida</taxon>
        <taxon>Liliopsida</taxon>
        <taxon>Dioscoreales</taxon>
        <taxon>Dioscoreaceae</taxon>
        <taxon>Dioscorea</taxon>
    </lineage>
</organism>
<gene>
    <name evidence="6" type="ORF">J5N97_029320</name>
</gene>
<comment type="similarity">
    <text evidence="1">Belongs to the cytochrome P450 family.</text>
</comment>
<dbReference type="Proteomes" id="UP001085076">
    <property type="component" value="Miscellaneous, Linkage group lg09"/>
</dbReference>
<evidence type="ECO:0000313" key="6">
    <source>
        <dbReference type="EMBL" id="KAJ0964198.1"/>
    </source>
</evidence>
<proteinExistence type="inferred from homology"/>
<dbReference type="EMBL" id="JAGGNH010000009">
    <property type="protein sequence ID" value="KAJ0964198.1"/>
    <property type="molecule type" value="Genomic_DNA"/>
</dbReference>
<dbReference type="GO" id="GO:0005506">
    <property type="term" value="F:iron ion binding"/>
    <property type="evidence" value="ECO:0007669"/>
    <property type="project" value="InterPro"/>
</dbReference>
<reference evidence="6" key="2">
    <citation type="journal article" date="2022" name="Hortic Res">
        <title>The genome of Dioscorea zingiberensis sheds light on the biosynthesis, origin and evolution of the medicinally important diosgenin saponins.</title>
        <authorList>
            <person name="Li Y."/>
            <person name="Tan C."/>
            <person name="Li Z."/>
            <person name="Guo J."/>
            <person name="Li S."/>
            <person name="Chen X."/>
            <person name="Wang C."/>
            <person name="Dai X."/>
            <person name="Yang H."/>
            <person name="Song W."/>
            <person name="Hou L."/>
            <person name="Xu J."/>
            <person name="Tong Z."/>
            <person name="Xu A."/>
            <person name="Yuan X."/>
            <person name="Wang W."/>
            <person name="Yang Q."/>
            <person name="Chen L."/>
            <person name="Sun Z."/>
            <person name="Wang K."/>
            <person name="Pan B."/>
            <person name="Chen J."/>
            <person name="Bao Y."/>
            <person name="Liu F."/>
            <person name="Qi X."/>
            <person name="Gang D.R."/>
            <person name="Wen J."/>
            <person name="Li J."/>
        </authorList>
    </citation>
    <scope>NUCLEOTIDE SEQUENCE</scope>
    <source>
        <strain evidence="6">Dzin_1.0</strain>
    </source>
</reference>
<evidence type="ECO:0000313" key="7">
    <source>
        <dbReference type="Proteomes" id="UP001085076"/>
    </source>
</evidence>
<dbReference type="InterPro" id="IPR002401">
    <property type="entry name" value="Cyt_P450_E_grp-I"/>
</dbReference>
<keyword evidence="4 5" id="KW-0408">Iron</keyword>
<dbReference type="OrthoDB" id="1470350at2759"/>
<feature type="binding site" description="axial binding residue" evidence="5">
    <location>
        <position position="437"/>
    </location>
    <ligand>
        <name>heme</name>
        <dbReference type="ChEBI" id="CHEBI:30413"/>
    </ligand>
    <ligandPart>
        <name>Fe</name>
        <dbReference type="ChEBI" id="CHEBI:18248"/>
    </ligandPart>
</feature>
<dbReference type="Gene3D" id="1.10.630.10">
    <property type="entry name" value="Cytochrome P450"/>
    <property type="match status" value="1"/>
</dbReference>
<dbReference type="GO" id="GO:0016705">
    <property type="term" value="F:oxidoreductase activity, acting on paired donors, with incorporation or reduction of molecular oxygen"/>
    <property type="evidence" value="ECO:0007669"/>
    <property type="project" value="InterPro"/>
</dbReference>
<evidence type="ECO:0000256" key="4">
    <source>
        <dbReference type="ARBA" id="ARBA00023004"/>
    </source>
</evidence>
<keyword evidence="5" id="KW-0349">Heme</keyword>
<name>A0A9D5C1D7_9LILI</name>
<protein>
    <recommendedName>
        <fullName evidence="8">Cytochrome P450</fullName>
    </recommendedName>
</protein>
<comment type="cofactor">
    <cofactor evidence="5">
        <name>heme</name>
        <dbReference type="ChEBI" id="CHEBI:30413"/>
    </cofactor>
</comment>
<evidence type="ECO:0000256" key="5">
    <source>
        <dbReference type="PIRSR" id="PIRSR602401-1"/>
    </source>
</evidence>
<dbReference type="AlphaFoldDB" id="A0A9D5C1D7"/>
<evidence type="ECO:0000256" key="2">
    <source>
        <dbReference type="ARBA" id="ARBA00022723"/>
    </source>
</evidence>
<dbReference type="SUPFAM" id="SSF48264">
    <property type="entry name" value="Cytochrome P450"/>
    <property type="match status" value="1"/>
</dbReference>
<dbReference type="InterPro" id="IPR036396">
    <property type="entry name" value="Cyt_P450_sf"/>
</dbReference>
<dbReference type="PANTHER" id="PTHR24296">
    <property type="entry name" value="CYTOCHROME P450"/>
    <property type="match status" value="1"/>
</dbReference>
<keyword evidence="7" id="KW-1185">Reference proteome</keyword>
<dbReference type="PRINTS" id="PR00463">
    <property type="entry name" value="EP450I"/>
</dbReference>
<dbReference type="InterPro" id="IPR001128">
    <property type="entry name" value="Cyt_P450"/>
</dbReference>
<reference evidence="6" key="1">
    <citation type="submission" date="2021-03" db="EMBL/GenBank/DDBJ databases">
        <authorList>
            <person name="Li Z."/>
            <person name="Yang C."/>
        </authorList>
    </citation>
    <scope>NUCLEOTIDE SEQUENCE</scope>
    <source>
        <strain evidence="6">Dzin_1.0</strain>
        <tissue evidence="6">Leaf</tissue>
    </source>
</reference>
<dbReference type="GO" id="GO:0020037">
    <property type="term" value="F:heme binding"/>
    <property type="evidence" value="ECO:0007669"/>
    <property type="project" value="InterPro"/>
</dbReference>
<keyword evidence="2 5" id="KW-0479">Metal-binding</keyword>